<accession>A0AAU7JE28</accession>
<name>A0AAU7JE28_9HYPH</name>
<dbReference type="GO" id="GO:0016491">
    <property type="term" value="F:oxidoreductase activity"/>
    <property type="evidence" value="ECO:0007669"/>
    <property type="project" value="UniProtKB-KW"/>
</dbReference>
<protein>
    <submittedName>
        <fullName evidence="7">1-hydroxycarotenoid 3,4-desaturase CrtD</fullName>
        <ecNumber evidence="7">1.3.99.27</ecNumber>
    </submittedName>
</protein>
<sequence>MRTQQRVVVVGAGVGGLASALLLAHGGFDVTVVERAAGPGGKLRAGAVAGLAVDAGPTVFTMPWVFEAIFAEAGATLADWLTLKPAAVLARHAWGPGERLDLLANPDAAAGAIAAFAGPAEADGYRRFCARARSVYETLAPAFIAAQRPSLPELVRRVGPTRLGDLWRITPFRSLWSALGDHFRDPRLRQLFGRYATYCGSSPFSAPATLMLVAHVEQAGVYTVEGGMERIAHALATLAASSGARFRYGEHVDEILVARGAAGGVRLASGERIEADAVVFNGDAAALGAGLLGLAARRGAGPARPARRSLSAVTWLMAAETAGFPLSRHTVFFSGDSPREFRDLAGGRTPADPTVYVCAQDRGAVDDGAPRGPERLLCLVNAPPAGDVRDAASWEVDACEERVLTRLAASGLTIRRSAGASLATTPSDFAARYPGAGGALYGEASHGWMASFRRPASRSPIPGLYLAGGSVHPGPGLPMAAMSGRLAAQALMADRASMRLWSRAATPGGTSTASAMTAGTR</sequence>
<dbReference type="Gene3D" id="3.50.50.60">
    <property type="entry name" value="FAD/NAD(P)-binding domain"/>
    <property type="match status" value="2"/>
</dbReference>
<dbReference type="EC" id="1.3.99.27" evidence="7"/>
<dbReference type="SUPFAM" id="SSF51905">
    <property type="entry name" value="FAD/NAD(P)-binding domain"/>
    <property type="match status" value="1"/>
</dbReference>
<keyword evidence="3 5" id="KW-0125">Carotenoid biosynthesis</keyword>
<evidence type="ECO:0000256" key="3">
    <source>
        <dbReference type="ARBA" id="ARBA00022746"/>
    </source>
</evidence>
<reference evidence="7" key="1">
    <citation type="submission" date="2024-05" db="EMBL/GenBank/DDBJ databases">
        <authorList>
            <person name="Kim S."/>
            <person name="Heo J."/>
            <person name="Choi H."/>
            <person name="Choi Y."/>
            <person name="Kwon S.-W."/>
            <person name="Kim Y."/>
        </authorList>
    </citation>
    <scope>NUCLEOTIDE SEQUENCE</scope>
    <source>
        <strain evidence="7">KACC 23698</strain>
    </source>
</reference>
<dbReference type="AlphaFoldDB" id="A0AAU7JE28"/>
<dbReference type="InterPro" id="IPR036188">
    <property type="entry name" value="FAD/NAD-bd_sf"/>
</dbReference>
<dbReference type="NCBIfam" id="TIGR02734">
    <property type="entry name" value="crtI_fam"/>
    <property type="match status" value="1"/>
</dbReference>
<evidence type="ECO:0000259" key="6">
    <source>
        <dbReference type="Pfam" id="PF01593"/>
    </source>
</evidence>
<dbReference type="Pfam" id="PF01593">
    <property type="entry name" value="Amino_oxidase"/>
    <property type="match status" value="1"/>
</dbReference>
<dbReference type="EMBL" id="CP157484">
    <property type="protein sequence ID" value="XBO38516.1"/>
    <property type="molecule type" value="Genomic_DNA"/>
</dbReference>
<organism evidence="7">
    <name type="scientific">Alsobacter sp. KACC 23698</name>
    <dbReference type="NCBI Taxonomy" id="3149229"/>
    <lineage>
        <taxon>Bacteria</taxon>
        <taxon>Pseudomonadati</taxon>
        <taxon>Pseudomonadota</taxon>
        <taxon>Alphaproteobacteria</taxon>
        <taxon>Hyphomicrobiales</taxon>
        <taxon>Alsobacteraceae</taxon>
        <taxon>Alsobacter</taxon>
    </lineage>
</organism>
<gene>
    <name evidence="7" type="primary">crtD</name>
    <name evidence="7" type="ORF">ABEG18_22905</name>
</gene>
<evidence type="ECO:0000256" key="5">
    <source>
        <dbReference type="RuleBase" id="RU362075"/>
    </source>
</evidence>
<dbReference type="InterPro" id="IPR002937">
    <property type="entry name" value="Amino_oxidase"/>
</dbReference>
<comment type="pathway">
    <text evidence="1 5">Carotenoid biosynthesis.</text>
</comment>
<comment type="similarity">
    <text evidence="2 5">Belongs to the carotenoid/retinoid oxidoreductase family.</text>
</comment>
<dbReference type="InterPro" id="IPR014105">
    <property type="entry name" value="Carotenoid/retinoid_OxRdtase"/>
</dbReference>
<evidence type="ECO:0000313" key="7">
    <source>
        <dbReference type="EMBL" id="XBO38516.1"/>
    </source>
</evidence>
<proteinExistence type="inferred from homology"/>
<dbReference type="PANTHER" id="PTHR43734:SF7">
    <property type="entry name" value="4,4'-DIAPONEUROSPORENE OXYGENASE"/>
    <property type="match status" value="1"/>
</dbReference>
<evidence type="ECO:0000256" key="2">
    <source>
        <dbReference type="ARBA" id="ARBA00006046"/>
    </source>
</evidence>
<dbReference type="GO" id="GO:0016117">
    <property type="term" value="P:carotenoid biosynthetic process"/>
    <property type="evidence" value="ECO:0007669"/>
    <property type="project" value="UniProtKB-KW"/>
</dbReference>
<dbReference type="PANTHER" id="PTHR43734">
    <property type="entry name" value="PHYTOENE DESATURASE"/>
    <property type="match status" value="1"/>
</dbReference>
<dbReference type="InterPro" id="IPR054841">
    <property type="entry name" value="carotdesatCrtD"/>
</dbReference>
<feature type="domain" description="Amine oxidase" evidence="6">
    <location>
        <begin position="15"/>
        <end position="491"/>
    </location>
</feature>
<evidence type="ECO:0000256" key="4">
    <source>
        <dbReference type="ARBA" id="ARBA00023002"/>
    </source>
</evidence>
<dbReference type="RefSeq" id="WP_406855355.1">
    <property type="nucleotide sequence ID" value="NZ_CP157484.1"/>
</dbReference>
<evidence type="ECO:0000256" key="1">
    <source>
        <dbReference type="ARBA" id="ARBA00004829"/>
    </source>
</evidence>
<dbReference type="NCBIfam" id="NF045637">
    <property type="entry name" value="carotdesatCrtDProt"/>
    <property type="match status" value="1"/>
</dbReference>
<keyword evidence="4 5" id="KW-0560">Oxidoreductase</keyword>